<dbReference type="InterPro" id="IPR023457">
    <property type="entry name" value="Met-tRNA_synth_2"/>
</dbReference>
<organism evidence="12 13">
    <name type="scientific">Mycoplasmopsis equigenitalium</name>
    <dbReference type="NCBI Taxonomy" id="114883"/>
    <lineage>
        <taxon>Bacteria</taxon>
        <taxon>Bacillati</taxon>
        <taxon>Mycoplasmatota</taxon>
        <taxon>Mycoplasmoidales</taxon>
        <taxon>Metamycoplasmataceae</taxon>
        <taxon>Mycoplasmopsis</taxon>
    </lineage>
</organism>
<dbReference type="InterPro" id="IPR033911">
    <property type="entry name" value="MetRS_core"/>
</dbReference>
<dbReference type="PRINTS" id="PR01041">
    <property type="entry name" value="TRNASYNTHMET"/>
</dbReference>
<name>A0ABY5J1G0_9BACT</name>
<evidence type="ECO:0000256" key="2">
    <source>
        <dbReference type="ARBA" id="ARBA00012838"/>
    </source>
</evidence>
<evidence type="ECO:0000256" key="9">
    <source>
        <dbReference type="ARBA" id="ARBA00030904"/>
    </source>
</evidence>
<dbReference type="Gene3D" id="1.10.730.10">
    <property type="entry name" value="Isoleucyl-tRNA Synthetase, Domain 1"/>
    <property type="match status" value="1"/>
</dbReference>
<keyword evidence="4 10" id="KW-0436">Ligase</keyword>
<dbReference type="SUPFAM" id="SSF52374">
    <property type="entry name" value="Nucleotidylyl transferase"/>
    <property type="match status" value="1"/>
</dbReference>
<dbReference type="Gene3D" id="2.170.220.10">
    <property type="match status" value="1"/>
</dbReference>
<keyword evidence="13" id="KW-1185">Reference proteome</keyword>
<protein>
    <recommendedName>
        <fullName evidence="3">Methionine--tRNA ligase</fullName>
        <ecNumber evidence="2">6.1.1.10</ecNumber>
    </recommendedName>
    <alternativeName>
        <fullName evidence="9">Methionyl-tRNA synthetase</fullName>
    </alternativeName>
</protein>
<comment type="similarity">
    <text evidence="10">Belongs to the class-I aminoacyl-tRNA synthetase family.</text>
</comment>
<dbReference type="InterPro" id="IPR009080">
    <property type="entry name" value="tRNAsynth_Ia_anticodon-bd"/>
</dbReference>
<evidence type="ECO:0000256" key="1">
    <source>
        <dbReference type="ARBA" id="ARBA00003314"/>
    </source>
</evidence>
<dbReference type="NCBIfam" id="TIGR00398">
    <property type="entry name" value="metG"/>
    <property type="match status" value="1"/>
</dbReference>
<dbReference type="GO" id="GO:0004825">
    <property type="term" value="F:methionine-tRNA ligase activity"/>
    <property type="evidence" value="ECO:0007669"/>
    <property type="project" value="UniProtKB-EC"/>
</dbReference>
<sequence>MKKKILITTPLYYASGNLHIGHLYATNFAWVLRNMFRLFGHDAKLLSGIDEHGTKIQMKAAENKMQPKVFVDMINEKFLNLWKTYKLDLDFYERTTNEGHKQTVLDIFNKMLDHKDIELKKYSAWYSTSDEEFVTLTNAIKEGDDYFHPVSHCKLIKLEEKNYFFLMQKYETWLKEFLKTENLVFPQKVINELNGSFLDKGLENLSVTRENIEWGIKTLTKEKQTIYVWLDALFGYLTGLGYGTKGNKNYIDYWEKTSQRIHVLGKEISRFHLIYFPIFLKSINLPLPTNFLVHGWLLSKNMKMSKSIGNVIDPYELLEKFDVEMVKYYFAAKIDYRTDGNVDQDLIRETVNNELINNYGNLISRTLKMISNTFTNGVKYKKIKDEKYQEIETEINNLPKQIERFLNEFRLDQIFTKINDFSTKMNVFIDYTKPWTLTNEPKKLEPILNLLLNGIYAISYFLKAVMPVKIADVENALKIKLELTKISDLKKFDSIIPEQNFMLWKRLNK</sequence>
<dbReference type="Gene3D" id="3.40.50.620">
    <property type="entry name" value="HUPs"/>
    <property type="match status" value="1"/>
</dbReference>
<evidence type="ECO:0000256" key="8">
    <source>
        <dbReference type="ARBA" id="ARBA00023146"/>
    </source>
</evidence>
<proteinExistence type="inferred from homology"/>
<evidence type="ECO:0000313" key="12">
    <source>
        <dbReference type="EMBL" id="UUD36825.1"/>
    </source>
</evidence>
<comment type="function">
    <text evidence="1">Is required not only for elongation of protein synthesis but also for the initiation of all mRNA translation through initiator tRNA(fMet) aminoacylation.</text>
</comment>
<dbReference type="Proteomes" id="UP001059576">
    <property type="component" value="Chromosome"/>
</dbReference>
<dbReference type="PANTHER" id="PTHR43326">
    <property type="entry name" value="METHIONYL-TRNA SYNTHETASE"/>
    <property type="match status" value="1"/>
</dbReference>
<accession>A0ABY5J1G0</accession>
<feature type="domain" description="Methionyl/Leucyl tRNA synthetase" evidence="11">
    <location>
        <begin position="5"/>
        <end position="135"/>
    </location>
</feature>
<evidence type="ECO:0000256" key="7">
    <source>
        <dbReference type="ARBA" id="ARBA00022917"/>
    </source>
</evidence>
<evidence type="ECO:0000256" key="10">
    <source>
        <dbReference type="RuleBase" id="RU363039"/>
    </source>
</evidence>
<evidence type="ECO:0000256" key="4">
    <source>
        <dbReference type="ARBA" id="ARBA00022598"/>
    </source>
</evidence>
<dbReference type="InterPro" id="IPR014758">
    <property type="entry name" value="Met-tRNA_synth"/>
</dbReference>
<keyword evidence="6 10" id="KW-0067">ATP-binding</keyword>
<dbReference type="EMBL" id="CP101808">
    <property type="protein sequence ID" value="UUD36825.1"/>
    <property type="molecule type" value="Genomic_DNA"/>
</dbReference>
<evidence type="ECO:0000256" key="6">
    <source>
        <dbReference type="ARBA" id="ARBA00022840"/>
    </source>
</evidence>
<dbReference type="InterPro" id="IPR014729">
    <property type="entry name" value="Rossmann-like_a/b/a_fold"/>
</dbReference>
<gene>
    <name evidence="12" type="primary">metG</name>
    <name evidence="12" type="ORF">NPA09_02920</name>
</gene>
<dbReference type="PANTHER" id="PTHR43326:SF1">
    <property type="entry name" value="METHIONINE--TRNA LIGASE, MITOCHONDRIAL"/>
    <property type="match status" value="1"/>
</dbReference>
<evidence type="ECO:0000256" key="5">
    <source>
        <dbReference type="ARBA" id="ARBA00022741"/>
    </source>
</evidence>
<evidence type="ECO:0000256" key="3">
    <source>
        <dbReference type="ARBA" id="ARBA00018753"/>
    </source>
</evidence>
<keyword evidence="8 10" id="KW-0030">Aminoacyl-tRNA synthetase</keyword>
<dbReference type="EC" id="6.1.1.10" evidence="2"/>
<keyword evidence="5 10" id="KW-0547">Nucleotide-binding</keyword>
<keyword evidence="7 10" id="KW-0648">Protein biosynthesis</keyword>
<feature type="domain" description="Methionyl/Leucyl tRNA synthetase" evidence="11">
    <location>
        <begin position="159"/>
        <end position="367"/>
    </location>
</feature>
<dbReference type="RefSeq" id="WP_129723018.1">
    <property type="nucleotide sequence ID" value="NZ_CP101808.1"/>
</dbReference>
<dbReference type="Pfam" id="PF09334">
    <property type="entry name" value="tRNA-synt_1g"/>
    <property type="match status" value="2"/>
</dbReference>
<evidence type="ECO:0000313" key="13">
    <source>
        <dbReference type="Proteomes" id="UP001059576"/>
    </source>
</evidence>
<evidence type="ECO:0000259" key="11">
    <source>
        <dbReference type="Pfam" id="PF09334"/>
    </source>
</evidence>
<reference evidence="12" key="1">
    <citation type="submission" date="2022-07" db="EMBL/GenBank/DDBJ databases">
        <title>Complete genome of Mycoplasma equigenitalium type strain T37.</title>
        <authorList>
            <person name="Spergser J."/>
        </authorList>
    </citation>
    <scope>NUCLEOTIDE SEQUENCE</scope>
    <source>
        <strain evidence="12">T37</strain>
    </source>
</reference>
<dbReference type="InterPro" id="IPR015413">
    <property type="entry name" value="Methionyl/Leucyl_tRNA_Synth"/>
</dbReference>
<dbReference type="SUPFAM" id="SSF47323">
    <property type="entry name" value="Anticodon-binding domain of a subclass of class I aminoacyl-tRNA synthetases"/>
    <property type="match status" value="1"/>
</dbReference>